<evidence type="ECO:0000256" key="1">
    <source>
        <dbReference type="ARBA" id="ARBA00005964"/>
    </source>
</evidence>
<dbReference type="EC" id="3.1.1.-" evidence="6"/>
<evidence type="ECO:0000256" key="2">
    <source>
        <dbReference type="ARBA" id="ARBA00022487"/>
    </source>
</evidence>
<feature type="domain" description="Carboxylesterase type B" evidence="7">
    <location>
        <begin position="25"/>
        <end position="537"/>
    </location>
</feature>
<dbReference type="GO" id="GO:0052689">
    <property type="term" value="F:carboxylic ester hydrolase activity"/>
    <property type="evidence" value="ECO:0007669"/>
    <property type="project" value="UniProtKB-KW"/>
</dbReference>
<name>B7SW94_HARAX</name>
<keyword evidence="3 6" id="KW-0378">Hydrolase</keyword>
<dbReference type="InterPro" id="IPR050309">
    <property type="entry name" value="Type-B_Carboxylest/Lipase"/>
</dbReference>
<dbReference type="InterPro" id="IPR002018">
    <property type="entry name" value="CarbesteraseB"/>
</dbReference>
<dbReference type="EMBL" id="EU783917">
    <property type="protein sequence ID" value="ACI42858.1"/>
    <property type="molecule type" value="mRNA"/>
</dbReference>
<dbReference type="Pfam" id="PF00135">
    <property type="entry name" value="COesterase"/>
    <property type="match status" value="1"/>
</dbReference>
<protein>
    <recommendedName>
        <fullName evidence="6">Carboxylic ester hydrolase</fullName>
        <ecNumber evidence="6">3.1.1.-</ecNumber>
    </recommendedName>
</protein>
<dbReference type="PROSITE" id="PS00122">
    <property type="entry name" value="CARBOXYLESTERASE_B_1"/>
    <property type="match status" value="1"/>
</dbReference>
<dbReference type="InterPro" id="IPR019826">
    <property type="entry name" value="Carboxylesterase_B_AS"/>
</dbReference>
<feature type="signal peptide" evidence="6">
    <location>
        <begin position="1"/>
        <end position="25"/>
    </location>
</feature>
<evidence type="ECO:0000256" key="4">
    <source>
        <dbReference type="ARBA" id="ARBA00023157"/>
    </source>
</evidence>
<evidence type="ECO:0000313" key="8">
    <source>
        <dbReference type="EMBL" id="ACI42858.1"/>
    </source>
</evidence>
<evidence type="ECO:0000256" key="5">
    <source>
        <dbReference type="ARBA" id="ARBA00023180"/>
    </source>
</evidence>
<dbReference type="ESTHER" id="harax-b7sw94">
    <property type="family name" value="Carb_B_Arthropoda"/>
</dbReference>
<keyword evidence="2" id="KW-0719">Serine esterase</keyword>
<proteinExistence type="evidence at transcript level"/>
<organism evidence="8">
    <name type="scientific">Harmonia axyridis</name>
    <name type="common">Multicolored Asian lady beetle</name>
    <name type="synonym">Coccinella axyridis</name>
    <dbReference type="NCBI Taxonomy" id="115357"/>
    <lineage>
        <taxon>Eukaryota</taxon>
        <taxon>Metazoa</taxon>
        <taxon>Ecdysozoa</taxon>
        <taxon>Arthropoda</taxon>
        <taxon>Hexapoda</taxon>
        <taxon>Insecta</taxon>
        <taxon>Pterygota</taxon>
        <taxon>Neoptera</taxon>
        <taxon>Endopterygota</taxon>
        <taxon>Coleoptera</taxon>
        <taxon>Polyphaga</taxon>
        <taxon>Cucujiformia</taxon>
        <taxon>Coccinelloidea</taxon>
        <taxon>Coccinellidae</taxon>
        <taxon>Coccinellinae</taxon>
        <taxon>Coccinellini</taxon>
        <taxon>Harmonia</taxon>
    </lineage>
</organism>
<keyword evidence="5" id="KW-0325">Glycoprotein</keyword>
<feature type="chain" id="PRO_5005123872" description="Carboxylic ester hydrolase" evidence="6">
    <location>
        <begin position="26"/>
        <end position="552"/>
    </location>
</feature>
<dbReference type="Gene3D" id="3.40.50.1820">
    <property type="entry name" value="alpha/beta hydrolase"/>
    <property type="match status" value="1"/>
</dbReference>
<sequence>MISLKVKSVLSTVFCVLLSFVEVKSIIVKTDNGLVQGKIGRTVGQNKTFYAFQGIPYAKPPVGHLRFLAPQPIEDWSGALTTDTDTPRCIQTNQNQVLGKEDCLYLNVYTPQLPDVSKPLLPVVVWIYGGGFEAGTSEYNETGPDYFFDEDVIFVSLNYRLGVFGFLSLGDTVVPGNNGLKDQNLALLWIKQNIINFGGDEDQITLFGQSAGSASVSYHSLSPHSKGLFNRAILQSGTSFCLWSFSRLGPEVARELATNLKINTTSSEAILYALQNIDAYELHQKAREATQAKYLTADPKDGFIFAPVLEPDHPGSFLSNRSYELVRTGNFFKVPTMLGYNSLEGWTQVSNVFRIYLVRYDLTPSKLVPADMNIKDPELKNIVGKKIKYQYFGLMPVSLSTDDLLLYISHDQFVRPIQQYAKMLAKYSPTYLYKFHYEGALGGKVNRTSTGVAHAEELGYLFRRNISASADDVLTRTRMIRLWTNFAKYGDPTPVSDEILQNQKWLPITDNSTMNTLSIDYNLTTTLSPDNNAVTFWDKLYAKYGRSPFDTY</sequence>
<dbReference type="AlphaFoldDB" id="B7SW94"/>
<keyword evidence="4" id="KW-1015">Disulfide bond</keyword>
<dbReference type="SUPFAM" id="SSF53474">
    <property type="entry name" value="alpha/beta-Hydrolases"/>
    <property type="match status" value="1"/>
</dbReference>
<dbReference type="InterPro" id="IPR019819">
    <property type="entry name" value="Carboxylesterase_B_CS"/>
</dbReference>
<accession>B7SW94</accession>
<evidence type="ECO:0000256" key="6">
    <source>
        <dbReference type="RuleBase" id="RU361235"/>
    </source>
</evidence>
<dbReference type="PANTHER" id="PTHR11559">
    <property type="entry name" value="CARBOXYLESTERASE"/>
    <property type="match status" value="1"/>
</dbReference>
<dbReference type="PROSITE" id="PS00941">
    <property type="entry name" value="CARBOXYLESTERASE_B_2"/>
    <property type="match status" value="1"/>
</dbReference>
<dbReference type="InterPro" id="IPR029058">
    <property type="entry name" value="AB_hydrolase_fold"/>
</dbReference>
<evidence type="ECO:0000259" key="7">
    <source>
        <dbReference type="Pfam" id="PF00135"/>
    </source>
</evidence>
<keyword evidence="6" id="KW-0732">Signal</keyword>
<comment type="similarity">
    <text evidence="1 6">Belongs to the type-B carboxylesterase/lipase family.</text>
</comment>
<evidence type="ECO:0000256" key="3">
    <source>
        <dbReference type="ARBA" id="ARBA00022801"/>
    </source>
</evidence>
<reference evidence="8" key="1">
    <citation type="journal article" date="2011" name="Insect Biochem. Mol. Biol.">
        <title>Two single mutations commonly cause qualitative change of nonspecific carboxylesterases in insects.</title>
        <authorList>
            <person name="Cui F."/>
            <person name="Lin Z."/>
            <person name="Wang H."/>
            <person name="Liu S."/>
            <person name="Chang H."/>
            <person name="Reeck G."/>
            <person name="Qiao C."/>
            <person name="Raymond M."/>
            <person name="Kang L."/>
        </authorList>
    </citation>
    <scope>NUCLEOTIDE SEQUENCE</scope>
</reference>